<keyword evidence="1" id="KW-0732">Signal</keyword>
<organism evidence="2 3">
    <name type="scientific">Thalassotalea profundi</name>
    <dbReference type="NCBI Taxonomy" id="2036687"/>
    <lineage>
        <taxon>Bacteria</taxon>
        <taxon>Pseudomonadati</taxon>
        <taxon>Pseudomonadota</taxon>
        <taxon>Gammaproteobacteria</taxon>
        <taxon>Alteromonadales</taxon>
        <taxon>Colwelliaceae</taxon>
        <taxon>Thalassotalea</taxon>
    </lineage>
</organism>
<dbReference type="InterPro" id="IPR021557">
    <property type="entry name" value="DUF3016"/>
</dbReference>
<accession>A0ABQ3J1A2</accession>
<proteinExistence type="predicted"/>
<sequence length="166" mass="19220">MKNMIFTFVLFLPLFALLPNVNAAEVDVTWQDSDKYRDVYAGNGNNKKFKKTTFSNLEKHFNKLAKALPENNTLKIIVNDLDLAGDVHIGGINQIRIIKDIFAPRIEFSYQLLSADKQVILEDSVNLKDMNFMMRNSMKYNNSSLSYEKAMLDDWFKETFSEFTVK</sequence>
<protein>
    <recommendedName>
        <fullName evidence="4">DUF3016 domain-containing protein</fullName>
    </recommendedName>
</protein>
<evidence type="ECO:0000313" key="2">
    <source>
        <dbReference type="EMBL" id="GHF00641.1"/>
    </source>
</evidence>
<dbReference type="Proteomes" id="UP000626370">
    <property type="component" value="Unassembled WGS sequence"/>
</dbReference>
<feature type="signal peptide" evidence="1">
    <location>
        <begin position="1"/>
        <end position="23"/>
    </location>
</feature>
<dbReference type="EMBL" id="BNAH01000016">
    <property type="protein sequence ID" value="GHF00641.1"/>
    <property type="molecule type" value="Genomic_DNA"/>
</dbReference>
<keyword evidence="3" id="KW-1185">Reference proteome</keyword>
<evidence type="ECO:0000256" key="1">
    <source>
        <dbReference type="SAM" id="SignalP"/>
    </source>
</evidence>
<dbReference type="Pfam" id="PF11454">
    <property type="entry name" value="DUF3016"/>
    <property type="match status" value="1"/>
</dbReference>
<evidence type="ECO:0008006" key="4">
    <source>
        <dbReference type="Google" id="ProtNLM"/>
    </source>
</evidence>
<dbReference type="RefSeq" id="WP_189379330.1">
    <property type="nucleotide sequence ID" value="NZ_BNAH01000016.1"/>
</dbReference>
<gene>
    <name evidence="2" type="ORF">GCM10011501_32610</name>
</gene>
<evidence type="ECO:0000313" key="3">
    <source>
        <dbReference type="Proteomes" id="UP000626370"/>
    </source>
</evidence>
<feature type="chain" id="PRO_5045590946" description="DUF3016 domain-containing protein" evidence="1">
    <location>
        <begin position="24"/>
        <end position="166"/>
    </location>
</feature>
<name>A0ABQ3J1A2_9GAMM</name>
<reference evidence="3" key="1">
    <citation type="journal article" date="2019" name="Int. J. Syst. Evol. Microbiol.">
        <title>The Global Catalogue of Microorganisms (GCM) 10K type strain sequencing project: providing services to taxonomists for standard genome sequencing and annotation.</title>
        <authorList>
            <consortium name="The Broad Institute Genomics Platform"/>
            <consortium name="The Broad Institute Genome Sequencing Center for Infectious Disease"/>
            <person name="Wu L."/>
            <person name="Ma J."/>
        </authorList>
    </citation>
    <scope>NUCLEOTIDE SEQUENCE [LARGE SCALE GENOMIC DNA]</scope>
    <source>
        <strain evidence="3">CGMCC 1.15922</strain>
    </source>
</reference>
<comment type="caution">
    <text evidence="2">The sequence shown here is derived from an EMBL/GenBank/DDBJ whole genome shotgun (WGS) entry which is preliminary data.</text>
</comment>